<evidence type="ECO:0000313" key="2">
    <source>
        <dbReference type="Proteomes" id="UP000008312"/>
    </source>
</evidence>
<keyword evidence="2" id="KW-1185">Reference proteome</keyword>
<dbReference type="Proteomes" id="UP000008312">
    <property type="component" value="Unassembled WGS sequence"/>
</dbReference>
<name>D8M8S3_BLAHO</name>
<protein>
    <submittedName>
        <fullName evidence="1">Uncharacterized protein</fullName>
    </submittedName>
</protein>
<dbReference type="EMBL" id="FN668688">
    <property type="protein sequence ID" value="CBK24462.2"/>
    <property type="molecule type" value="Genomic_DNA"/>
</dbReference>
<dbReference type="RefSeq" id="XP_012898510.1">
    <property type="nucleotide sequence ID" value="XM_013043056.1"/>
</dbReference>
<sequence>MELQDGAIFSTCNTMIYNHTFWYASYRYSLLNIRNHMLLL</sequence>
<dbReference type="InParanoid" id="D8M8S3"/>
<organism evidence="1">
    <name type="scientific">Blastocystis hominis</name>
    <dbReference type="NCBI Taxonomy" id="12968"/>
    <lineage>
        <taxon>Eukaryota</taxon>
        <taxon>Sar</taxon>
        <taxon>Stramenopiles</taxon>
        <taxon>Bigyra</taxon>
        <taxon>Opalozoa</taxon>
        <taxon>Opalinata</taxon>
        <taxon>Blastocystidae</taxon>
        <taxon>Blastocystis</taxon>
    </lineage>
</organism>
<reference evidence="1" key="1">
    <citation type="submission" date="2010-02" db="EMBL/GenBank/DDBJ databases">
        <title>Sequencing and annotation of the Blastocystis hominis genome.</title>
        <authorList>
            <person name="Wincker P."/>
        </authorList>
    </citation>
    <scope>NUCLEOTIDE SEQUENCE</scope>
    <source>
        <strain evidence="1">Singapore isolate B</strain>
    </source>
</reference>
<accession>D8M8S3</accession>
<proteinExistence type="predicted"/>
<evidence type="ECO:0000313" key="1">
    <source>
        <dbReference type="EMBL" id="CBK24462.2"/>
    </source>
</evidence>
<dbReference type="AlphaFoldDB" id="D8M8S3"/>
<gene>
    <name evidence="1" type="ORF">GSBLH_T00004200001</name>
</gene>
<dbReference type="GeneID" id="24921237"/>